<dbReference type="Pfam" id="PF08264">
    <property type="entry name" value="Anticodon_1"/>
    <property type="match status" value="1"/>
</dbReference>
<evidence type="ECO:0000256" key="3">
    <source>
        <dbReference type="ARBA" id="ARBA00022741"/>
    </source>
</evidence>
<dbReference type="SUPFAM" id="SSF52374">
    <property type="entry name" value="Nucleotidylyl transferase"/>
    <property type="match status" value="1"/>
</dbReference>
<feature type="domain" description="Methionyl/Leucyl tRNA synthetase" evidence="8">
    <location>
        <begin position="252"/>
        <end position="334"/>
    </location>
</feature>
<dbReference type="Gene3D" id="3.40.50.620">
    <property type="entry name" value="HUPs"/>
    <property type="match status" value="1"/>
</dbReference>
<dbReference type="SUPFAM" id="SSF47323">
    <property type="entry name" value="Anticodon-binding domain of a subclass of class I aminoacyl-tRNA synthetases"/>
    <property type="match status" value="1"/>
</dbReference>
<feature type="non-terminal residue" evidence="9">
    <location>
        <position position="1"/>
    </location>
</feature>
<evidence type="ECO:0000313" key="9">
    <source>
        <dbReference type="EMBL" id="GAF73412.1"/>
    </source>
</evidence>
<dbReference type="Gene3D" id="1.10.730.10">
    <property type="entry name" value="Isoleucyl-tRNA Synthetase, Domain 1"/>
    <property type="match status" value="1"/>
</dbReference>
<dbReference type="InterPro" id="IPR015413">
    <property type="entry name" value="Methionyl/Leucyl_tRNA_Synth"/>
</dbReference>
<keyword evidence="3" id="KW-0547">Nucleotide-binding</keyword>
<keyword evidence="5" id="KW-0648">Protein biosynthesis</keyword>
<feature type="domain" description="Methionyl/Valyl/Leucyl/Isoleucyl-tRNA synthetase anticodon-binding" evidence="7">
    <location>
        <begin position="368"/>
        <end position="460"/>
    </location>
</feature>
<evidence type="ECO:0000256" key="6">
    <source>
        <dbReference type="ARBA" id="ARBA00023146"/>
    </source>
</evidence>
<keyword evidence="6" id="KW-0030">Aminoacyl-tRNA synthetase</keyword>
<accession>X0SBW9</accession>
<evidence type="ECO:0000259" key="7">
    <source>
        <dbReference type="Pfam" id="PF08264"/>
    </source>
</evidence>
<keyword evidence="2" id="KW-0436">Ligase</keyword>
<proteinExistence type="inferred from homology"/>
<comment type="caution">
    <text evidence="9">The sequence shown here is derived from an EMBL/GenBank/DDBJ whole genome shotgun (WGS) entry which is preliminary data.</text>
</comment>
<feature type="non-terminal residue" evidence="9">
    <location>
        <position position="462"/>
    </location>
</feature>
<sequence>KQSEIATLKPISLIELPGWGESPAVDIVEKMGIVDQNDPKLEKATKEVYSREFHNGRLRGNTGQYAGLPVERAKDAVKEDMIADNGATTMYELIEQVMCRCGSDVLVKIFENQWFINYGDASWKELAHENLDAMEIIPRELRQEYVNVIDWLNRKACARNVGMGTPLPWAPDWIIEALSDSVIYMAYYTVIKDINRLKPDPEALNEAFWDYIYLGEGSVDEVSEATGISIEELEALHAQFDYFYALDARHSGRDLIPNHLTFMIFNHDAIFPREKWPKGIVVNGSVLMEGQKMSKSMNNIIPLANAIDRFGTDPLRLALMITAEPLKDADFSPDLARSMADNLEKFYTRSMEIISSPAEDDFELLEIDLWMLSRLQSYLREADEAMVEMKVRKTIHAALYDLNKDLDWYTKRVESQSERGSRREAIQHVLRTIVEAQVRLLTPFTPHLCEEIWEAMGNQGFA</sequence>
<dbReference type="GO" id="GO:0005524">
    <property type="term" value="F:ATP binding"/>
    <property type="evidence" value="ECO:0007669"/>
    <property type="project" value="UniProtKB-KW"/>
</dbReference>
<dbReference type="CDD" id="cd07959">
    <property type="entry name" value="Anticodon_Ia_Leu_AEc"/>
    <property type="match status" value="1"/>
</dbReference>
<dbReference type="PANTHER" id="PTHR45794:SF1">
    <property type="entry name" value="LEUCINE--TRNA LIGASE, CYTOPLASMIC"/>
    <property type="match status" value="1"/>
</dbReference>
<dbReference type="GO" id="GO:0004823">
    <property type="term" value="F:leucine-tRNA ligase activity"/>
    <property type="evidence" value="ECO:0007669"/>
    <property type="project" value="InterPro"/>
</dbReference>
<dbReference type="AlphaFoldDB" id="X0SBW9"/>
<dbReference type="EMBL" id="BARS01004126">
    <property type="protein sequence ID" value="GAF73412.1"/>
    <property type="molecule type" value="Genomic_DNA"/>
</dbReference>
<dbReference type="InterPro" id="IPR013155">
    <property type="entry name" value="M/V/L/I-tRNA-synth_anticd-bd"/>
</dbReference>
<protein>
    <submittedName>
        <fullName evidence="9">Uncharacterized protein</fullName>
    </submittedName>
</protein>
<dbReference type="GO" id="GO:0006429">
    <property type="term" value="P:leucyl-tRNA aminoacylation"/>
    <property type="evidence" value="ECO:0007669"/>
    <property type="project" value="InterPro"/>
</dbReference>
<dbReference type="InterPro" id="IPR004493">
    <property type="entry name" value="Leu-tRNA-synth_Ia_arc/euk"/>
</dbReference>
<reference evidence="9" key="1">
    <citation type="journal article" date="2014" name="Front. Microbiol.">
        <title>High frequency of phylogenetically diverse reductive dehalogenase-homologous genes in deep subseafloor sedimentary metagenomes.</title>
        <authorList>
            <person name="Kawai M."/>
            <person name="Futagami T."/>
            <person name="Toyoda A."/>
            <person name="Takaki Y."/>
            <person name="Nishi S."/>
            <person name="Hori S."/>
            <person name="Arai W."/>
            <person name="Tsubouchi T."/>
            <person name="Morono Y."/>
            <person name="Uchiyama I."/>
            <person name="Ito T."/>
            <person name="Fujiyama A."/>
            <person name="Inagaki F."/>
            <person name="Takami H."/>
        </authorList>
    </citation>
    <scope>NUCLEOTIDE SEQUENCE</scope>
    <source>
        <strain evidence="9">Expedition CK06-06</strain>
    </source>
</reference>
<dbReference type="Pfam" id="PF09334">
    <property type="entry name" value="tRNA-synt_1g"/>
    <property type="match status" value="1"/>
</dbReference>
<evidence type="ECO:0000256" key="4">
    <source>
        <dbReference type="ARBA" id="ARBA00022840"/>
    </source>
</evidence>
<dbReference type="InterPro" id="IPR009080">
    <property type="entry name" value="tRNAsynth_Ia_anticodon-bd"/>
</dbReference>
<evidence type="ECO:0000256" key="2">
    <source>
        <dbReference type="ARBA" id="ARBA00022598"/>
    </source>
</evidence>
<comment type="similarity">
    <text evidence="1">Belongs to the class-I aminoacyl-tRNA synthetase family.</text>
</comment>
<evidence type="ECO:0000256" key="5">
    <source>
        <dbReference type="ARBA" id="ARBA00022917"/>
    </source>
</evidence>
<evidence type="ECO:0000256" key="1">
    <source>
        <dbReference type="ARBA" id="ARBA00005594"/>
    </source>
</evidence>
<keyword evidence="4" id="KW-0067">ATP-binding</keyword>
<evidence type="ECO:0000259" key="8">
    <source>
        <dbReference type="Pfam" id="PF09334"/>
    </source>
</evidence>
<dbReference type="PANTHER" id="PTHR45794">
    <property type="entry name" value="LEUCYL-TRNA SYNTHETASE"/>
    <property type="match status" value="1"/>
</dbReference>
<gene>
    <name evidence="9" type="ORF">S01H1_08042</name>
</gene>
<name>X0SBW9_9ZZZZ</name>
<organism evidence="9">
    <name type="scientific">marine sediment metagenome</name>
    <dbReference type="NCBI Taxonomy" id="412755"/>
    <lineage>
        <taxon>unclassified sequences</taxon>
        <taxon>metagenomes</taxon>
        <taxon>ecological metagenomes</taxon>
    </lineage>
</organism>
<dbReference type="InterPro" id="IPR014729">
    <property type="entry name" value="Rossmann-like_a/b/a_fold"/>
</dbReference>